<dbReference type="EMBL" id="JAPQFC010000570">
    <property type="protein sequence ID" value="MCY6524894.1"/>
    <property type="molecule type" value="Genomic_DNA"/>
</dbReference>
<comment type="caution">
    <text evidence="1">The sequence shown here is derived from an EMBL/GenBank/DDBJ whole genome shotgun (WGS) entry which is preliminary data.</text>
</comment>
<proteinExistence type="predicted"/>
<protein>
    <submittedName>
        <fullName evidence="1">Uncharacterized protein</fullName>
    </submittedName>
</protein>
<reference evidence="1" key="1">
    <citation type="journal article" date="2021" name="Vet Sci">
        <title>O-Serogroups and Pathovirotypes of Escherichia coli Isolated from Post-Weaning Piglets Showing Diarrhoea and/or Oedema in South Korea.</title>
        <authorList>
            <person name="Byun J.W."/>
            <person name="Moon B.Y."/>
            <person name="Do K.H."/>
            <person name="Lee K."/>
            <person name="Lee H.Y."/>
            <person name="Kim W.I."/>
            <person name="So B."/>
            <person name="Lee W.K."/>
        </authorList>
    </citation>
    <scope>NUCLEOTIDE SEQUENCE</scope>
    <source>
        <strain evidence="1">84/14</strain>
    </source>
</reference>
<feature type="non-terminal residue" evidence="1">
    <location>
        <position position="1"/>
    </location>
</feature>
<sequence>SKLHAGVEIMLQKQQFFQQTGLQNGNNKRTHLWLDKIMGKEPLAENVDITNLRDWLKQAGVNNLYDLSNWDQRGDWAGWD</sequence>
<evidence type="ECO:0000313" key="1">
    <source>
        <dbReference type="EMBL" id="MCY6524894.1"/>
    </source>
</evidence>
<name>A0A9Q4H7W2_ACTPL</name>
<feature type="non-terminal residue" evidence="1">
    <location>
        <position position="80"/>
    </location>
</feature>
<dbReference type="Proteomes" id="UP001077788">
    <property type="component" value="Unassembled WGS sequence"/>
</dbReference>
<dbReference type="AlphaFoldDB" id="A0A9Q4H7W2"/>
<accession>A0A9Q4H7W2</accession>
<organism evidence="1 2">
    <name type="scientific">Actinobacillus pleuropneumoniae</name>
    <name type="common">Haemophilus pleuropneumoniae</name>
    <dbReference type="NCBI Taxonomy" id="715"/>
    <lineage>
        <taxon>Bacteria</taxon>
        <taxon>Pseudomonadati</taxon>
        <taxon>Pseudomonadota</taxon>
        <taxon>Gammaproteobacteria</taxon>
        <taxon>Pasteurellales</taxon>
        <taxon>Pasteurellaceae</taxon>
        <taxon>Actinobacillus</taxon>
    </lineage>
</organism>
<dbReference type="RefSeq" id="WP_267992072.1">
    <property type="nucleotide sequence ID" value="NZ_JAPQFC010000570.1"/>
</dbReference>
<evidence type="ECO:0000313" key="2">
    <source>
        <dbReference type="Proteomes" id="UP001077788"/>
    </source>
</evidence>
<gene>
    <name evidence="1" type="ORF">OYG11_11850</name>
</gene>
<reference evidence="1" key="2">
    <citation type="submission" date="2022-12" db="EMBL/GenBank/DDBJ databases">
        <authorList>
            <person name="Kardos G."/>
            <person name="Sarkozi R."/>
            <person name="Laczko L."/>
            <person name="Marton S."/>
            <person name="Makrai L."/>
            <person name="Banyai K."/>
            <person name="Fodor L."/>
        </authorList>
    </citation>
    <scope>NUCLEOTIDE SEQUENCE</scope>
    <source>
        <strain evidence="1">84/14</strain>
    </source>
</reference>